<evidence type="ECO:0000313" key="3">
    <source>
        <dbReference type="Proteomes" id="UP000192276"/>
    </source>
</evidence>
<feature type="compositionally biased region" description="Polar residues" evidence="1">
    <location>
        <begin position="196"/>
        <end position="210"/>
    </location>
</feature>
<feature type="region of interest" description="Disordered" evidence="1">
    <location>
        <begin position="182"/>
        <end position="220"/>
    </location>
</feature>
<reference evidence="3" key="1">
    <citation type="submission" date="2016-04" db="EMBL/GenBank/DDBJ databases">
        <authorList>
            <person name="Chen L."/>
            <person name="Zhuang W."/>
            <person name="Wang G."/>
        </authorList>
    </citation>
    <scope>NUCLEOTIDE SEQUENCE [LARGE SCALE GENOMIC DNA]</scope>
    <source>
        <strain evidence="3">208</strain>
    </source>
</reference>
<dbReference type="Proteomes" id="UP000192276">
    <property type="component" value="Unassembled WGS sequence"/>
</dbReference>
<name>A0A1V9EPJ4_9BACT</name>
<dbReference type="EMBL" id="LWBP01000236">
    <property type="protein sequence ID" value="OQP47952.1"/>
    <property type="molecule type" value="Genomic_DNA"/>
</dbReference>
<feature type="compositionally biased region" description="Basic residues" evidence="1">
    <location>
        <begin position="182"/>
        <end position="192"/>
    </location>
</feature>
<evidence type="ECO:0000313" key="2">
    <source>
        <dbReference type="EMBL" id="OQP47952.1"/>
    </source>
</evidence>
<dbReference type="STRING" id="550983.A4R26_31625"/>
<evidence type="ECO:0000256" key="1">
    <source>
        <dbReference type="SAM" id="MobiDB-lite"/>
    </source>
</evidence>
<organism evidence="2 3">
    <name type="scientific">Niastella populi</name>
    <dbReference type="NCBI Taxonomy" id="550983"/>
    <lineage>
        <taxon>Bacteria</taxon>
        <taxon>Pseudomonadati</taxon>
        <taxon>Bacteroidota</taxon>
        <taxon>Chitinophagia</taxon>
        <taxon>Chitinophagales</taxon>
        <taxon>Chitinophagaceae</taxon>
        <taxon>Niastella</taxon>
    </lineage>
</organism>
<keyword evidence="3" id="KW-1185">Reference proteome</keyword>
<proteinExistence type="predicted"/>
<gene>
    <name evidence="2" type="ORF">A4R26_31625</name>
</gene>
<sequence length="408" mass="47738">MSSPYIYKRVGLAYVFCVRPPKGGRPCQGLCDKRQAGSSPIVFFKFYGPFFPPREPSFLFRLITIFINLKFFLMNEPLTMSRPGISFSGKTHNNHPQWYNQPLRLTNEQKSDPLLVLDDFFECYHLNDVRQLLWQWFSVMITSQRGIAIDPLDHDNHLFFYEKIEGIIEVAYVMKRKIHKQRLRSEKRKSKKGNQPEKSQPVNEPEQPNSHKSKPILEVNNKEDTFDKPKELVEHVNENPLYVITEVFKTYGWKGNEPLAYLRDQLRDWLFVAISADTAIYEEGEQRKQLLYFHEQLQVLIEAIFLINLKNAGKESLKDQDNVGDKPRLLTQEQIINPMQVVTGFFEKFPMVYIIRELNDWLEAGIAYGGGYPDNMSELQVLYTYRNVLCLLKAANRLLSYQILPIQS</sequence>
<protein>
    <submittedName>
        <fullName evidence="2">Uncharacterized protein</fullName>
    </submittedName>
</protein>
<dbReference type="AlphaFoldDB" id="A0A1V9EPJ4"/>
<accession>A0A1V9EPJ4</accession>
<comment type="caution">
    <text evidence="2">The sequence shown here is derived from an EMBL/GenBank/DDBJ whole genome shotgun (WGS) entry which is preliminary data.</text>
</comment>